<proteinExistence type="predicted"/>
<accession>A0A816XXA9</accession>
<evidence type="ECO:0000313" key="1">
    <source>
        <dbReference type="EMBL" id="CAF2153378.1"/>
    </source>
</evidence>
<comment type="caution">
    <text evidence="1">The sequence shown here is derived from an EMBL/GenBank/DDBJ whole genome shotgun (WGS) entry which is preliminary data.</text>
</comment>
<gene>
    <name evidence="1" type="ORF">MBJ925_LOCUS31709</name>
</gene>
<sequence length="167" mass="20415">MPYFNRASTCKRRYRHYSGRSISTDRKSPIFESTRIDQVDYHANIIERELLYKNHDSNEHEHEHDNHIRQRNVRRQSTINNMLMEIKQQQIGTNEKVNRLYELQVDMGKSMHQLYEVQVDMRKSIKKIYEEQVKTNMNQNKYLEQQMELIQELKMINKKLNEFIPQK</sequence>
<dbReference type="Proteomes" id="UP000663824">
    <property type="component" value="Unassembled WGS sequence"/>
</dbReference>
<dbReference type="EMBL" id="CAJNRE010017298">
    <property type="protein sequence ID" value="CAF2153378.1"/>
    <property type="molecule type" value="Genomic_DNA"/>
</dbReference>
<organism evidence="1 2">
    <name type="scientific">Rotaria magnacalcarata</name>
    <dbReference type="NCBI Taxonomy" id="392030"/>
    <lineage>
        <taxon>Eukaryota</taxon>
        <taxon>Metazoa</taxon>
        <taxon>Spiralia</taxon>
        <taxon>Gnathifera</taxon>
        <taxon>Rotifera</taxon>
        <taxon>Eurotatoria</taxon>
        <taxon>Bdelloidea</taxon>
        <taxon>Philodinida</taxon>
        <taxon>Philodinidae</taxon>
        <taxon>Rotaria</taxon>
    </lineage>
</organism>
<name>A0A816XXA9_9BILA</name>
<reference evidence="1" key="1">
    <citation type="submission" date="2021-02" db="EMBL/GenBank/DDBJ databases">
        <authorList>
            <person name="Nowell W R."/>
        </authorList>
    </citation>
    <scope>NUCLEOTIDE SEQUENCE</scope>
</reference>
<evidence type="ECO:0000313" key="2">
    <source>
        <dbReference type="Proteomes" id="UP000663824"/>
    </source>
</evidence>
<dbReference type="AlphaFoldDB" id="A0A816XXA9"/>
<protein>
    <submittedName>
        <fullName evidence="1">Uncharacterized protein</fullName>
    </submittedName>
</protein>